<evidence type="ECO:0000259" key="1">
    <source>
        <dbReference type="SMART" id="SM00829"/>
    </source>
</evidence>
<dbReference type="EMBL" id="RBDX01000007">
    <property type="protein sequence ID" value="RKN09837.1"/>
    <property type="molecule type" value="Genomic_DNA"/>
</dbReference>
<dbReference type="InterPro" id="IPR050700">
    <property type="entry name" value="YIM1/Zinc_Alcohol_DH_Fams"/>
</dbReference>
<dbReference type="AlphaFoldDB" id="A0A3A9WUN4"/>
<dbReference type="InterPro" id="IPR036291">
    <property type="entry name" value="NAD(P)-bd_dom_sf"/>
</dbReference>
<dbReference type="SUPFAM" id="SSF51735">
    <property type="entry name" value="NAD(P)-binding Rossmann-fold domains"/>
    <property type="match status" value="1"/>
</dbReference>
<gene>
    <name evidence="3" type="ORF">D7318_12950</name>
    <name evidence="2" type="ORF">D7319_11995</name>
</gene>
<dbReference type="SMART" id="SM00829">
    <property type="entry name" value="PKS_ER"/>
    <property type="match status" value="1"/>
</dbReference>
<evidence type="ECO:0000313" key="3">
    <source>
        <dbReference type="EMBL" id="RKN23474.1"/>
    </source>
</evidence>
<evidence type="ECO:0000313" key="5">
    <source>
        <dbReference type="Proteomes" id="UP000275024"/>
    </source>
</evidence>
<dbReference type="PANTHER" id="PTHR11695:SF294">
    <property type="entry name" value="RETICULON-4-INTERACTING PROTEIN 1, MITOCHONDRIAL"/>
    <property type="match status" value="1"/>
</dbReference>
<dbReference type="Proteomes" id="UP000275024">
    <property type="component" value="Unassembled WGS sequence"/>
</dbReference>
<dbReference type="Pfam" id="PF08240">
    <property type="entry name" value="ADH_N"/>
    <property type="match status" value="1"/>
</dbReference>
<dbReference type="InterPro" id="IPR011032">
    <property type="entry name" value="GroES-like_sf"/>
</dbReference>
<feature type="domain" description="Enoyl reductase (ER)" evidence="1">
    <location>
        <begin position="10"/>
        <end position="311"/>
    </location>
</feature>
<comment type="caution">
    <text evidence="2">The sequence shown here is derived from an EMBL/GenBank/DDBJ whole genome shotgun (WGS) entry which is preliminary data.</text>
</comment>
<sequence length="313" mass="32433">MRAISLDRYGPPEVLTMTEMARPRPVPTEVLVRVRAAGVNRVDAKTRAGSGIAPVLGAPPIVVGWDVSGTVEAVGLGVTLFAPGDEVYGMPLFPRQAGAYAEYVAAPSRHFAVKPAGLGHVEAASLPLAGLTAWQVLVDTAGVGPGRHVLVHAAAGGVGHLAVQIAKARGARVSGTASAAKHDFLRRIGVDQPVDYTAVPFEDVIRDVDVVVDLVGTPDTQRRSLRTLRPGGLLVGVPGGVDPAVADEAAEQGLRTTAFMVEPDHAGLVELARLAESGALTAEIADVLPLAEAPEAHRLLESHHTTGKVVLTP</sequence>
<evidence type="ECO:0000313" key="4">
    <source>
        <dbReference type="Proteomes" id="UP000268652"/>
    </source>
</evidence>
<dbReference type="Gene3D" id="3.90.180.10">
    <property type="entry name" value="Medium-chain alcohol dehydrogenases, catalytic domain"/>
    <property type="match status" value="1"/>
</dbReference>
<organism evidence="2 5">
    <name type="scientific">Streptomyces radicis</name>
    <dbReference type="NCBI Taxonomy" id="1750517"/>
    <lineage>
        <taxon>Bacteria</taxon>
        <taxon>Bacillati</taxon>
        <taxon>Actinomycetota</taxon>
        <taxon>Actinomycetes</taxon>
        <taxon>Kitasatosporales</taxon>
        <taxon>Streptomycetaceae</taxon>
        <taxon>Streptomyces</taxon>
    </lineage>
</organism>
<dbReference type="OrthoDB" id="3727682at2"/>
<accession>A0A3A9WUN4</accession>
<dbReference type="Pfam" id="PF13602">
    <property type="entry name" value="ADH_zinc_N_2"/>
    <property type="match status" value="1"/>
</dbReference>
<dbReference type="PANTHER" id="PTHR11695">
    <property type="entry name" value="ALCOHOL DEHYDROGENASE RELATED"/>
    <property type="match status" value="1"/>
</dbReference>
<dbReference type="SUPFAM" id="SSF50129">
    <property type="entry name" value="GroES-like"/>
    <property type="match status" value="1"/>
</dbReference>
<proteinExistence type="predicted"/>
<dbReference type="CDD" id="cd05289">
    <property type="entry name" value="MDR_like_2"/>
    <property type="match status" value="1"/>
</dbReference>
<dbReference type="InterPro" id="IPR020843">
    <property type="entry name" value="ER"/>
</dbReference>
<keyword evidence="4" id="KW-1185">Reference proteome</keyword>
<dbReference type="GO" id="GO:0016491">
    <property type="term" value="F:oxidoreductase activity"/>
    <property type="evidence" value="ECO:0007669"/>
    <property type="project" value="InterPro"/>
</dbReference>
<dbReference type="InterPro" id="IPR013154">
    <property type="entry name" value="ADH-like_N"/>
</dbReference>
<dbReference type="Gene3D" id="3.40.50.720">
    <property type="entry name" value="NAD(P)-binding Rossmann-like Domain"/>
    <property type="match status" value="1"/>
</dbReference>
<evidence type="ECO:0000313" key="2">
    <source>
        <dbReference type="EMBL" id="RKN09837.1"/>
    </source>
</evidence>
<dbReference type="EMBL" id="RBDY01000007">
    <property type="protein sequence ID" value="RKN23474.1"/>
    <property type="molecule type" value="Genomic_DNA"/>
</dbReference>
<protein>
    <submittedName>
        <fullName evidence="2">NADP-dependent oxidoreductase</fullName>
    </submittedName>
</protein>
<name>A0A3A9WUN4_9ACTN</name>
<reference evidence="4 5" key="1">
    <citation type="submission" date="2018-09" db="EMBL/GenBank/DDBJ databases">
        <title>Streptomyces sp. nov. DS1-2, an endophytic actinomycete isolated from roots of Dendrobium scabrilingue.</title>
        <authorList>
            <person name="Kuncharoen N."/>
            <person name="Kudo T."/>
            <person name="Ohkuma M."/>
            <person name="Yuki M."/>
            <person name="Tanasupawat S."/>
        </authorList>
    </citation>
    <scope>NUCLEOTIDE SEQUENCE [LARGE SCALE GENOMIC DNA]</scope>
    <source>
        <strain evidence="2 5">AZ1-7</strain>
        <strain evidence="3 4">DS1-2</strain>
    </source>
</reference>
<dbReference type="Proteomes" id="UP000268652">
    <property type="component" value="Unassembled WGS sequence"/>
</dbReference>